<dbReference type="EMBL" id="JNBR01000491">
    <property type="protein sequence ID" value="OQR91921.1"/>
    <property type="molecule type" value="Genomic_DNA"/>
</dbReference>
<dbReference type="Proteomes" id="UP000243579">
    <property type="component" value="Unassembled WGS sequence"/>
</dbReference>
<dbReference type="OrthoDB" id="72934at2759"/>
<dbReference type="AlphaFoldDB" id="A0A1V9Z1T1"/>
<comment type="caution">
    <text evidence="1">The sequence shown here is derived from an EMBL/GenBank/DDBJ whole genome shotgun (WGS) entry which is preliminary data.</text>
</comment>
<accession>A0A1V9Z1T1</accession>
<keyword evidence="2" id="KW-1185">Reference proteome</keyword>
<evidence type="ECO:0000313" key="1">
    <source>
        <dbReference type="EMBL" id="OQR91921.1"/>
    </source>
</evidence>
<proteinExistence type="predicted"/>
<sequence>MAEKRATLHLMYTEEATKARFDRAVAKMQAVTDGHNAALLHKALRYRRKTGDPLPASAAELYACWGVQWHKIDKDKA</sequence>
<reference evidence="1 2" key="1">
    <citation type="journal article" date="2014" name="Genome Biol. Evol.">
        <title>The secreted proteins of Achlya hypogyna and Thraustotheca clavata identify the ancestral oomycete secretome and reveal gene acquisitions by horizontal gene transfer.</title>
        <authorList>
            <person name="Misner I."/>
            <person name="Blouin N."/>
            <person name="Leonard G."/>
            <person name="Richards T.A."/>
            <person name="Lane C.E."/>
        </authorList>
    </citation>
    <scope>NUCLEOTIDE SEQUENCE [LARGE SCALE GENOMIC DNA]</scope>
    <source>
        <strain evidence="1 2">ATCC 48635</strain>
    </source>
</reference>
<organism evidence="1 2">
    <name type="scientific">Achlya hypogyna</name>
    <name type="common">Oomycete</name>
    <name type="synonym">Protoachlya hypogyna</name>
    <dbReference type="NCBI Taxonomy" id="1202772"/>
    <lineage>
        <taxon>Eukaryota</taxon>
        <taxon>Sar</taxon>
        <taxon>Stramenopiles</taxon>
        <taxon>Oomycota</taxon>
        <taxon>Saprolegniomycetes</taxon>
        <taxon>Saprolegniales</taxon>
        <taxon>Achlyaceae</taxon>
        <taxon>Achlya</taxon>
    </lineage>
</organism>
<protein>
    <submittedName>
        <fullName evidence="1">Uncharacterized protein</fullName>
    </submittedName>
</protein>
<name>A0A1V9Z1T1_ACHHY</name>
<evidence type="ECO:0000313" key="2">
    <source>
        <dbReference type="Proteomes" id="UP000243579"/>
    </source>
</evidence>
<gene>
    <name evidence="1" type="ORF">ACHHYP_04202</name>
</gene>